<keyword evidence="6" id="KW-0325">Glycoprotein</keyword>
<feature type="transmembrane region" description="Helical" evidence="7">
    <location>
        <begin position="73"/>
        <end position="92"/>
    </location>
</feature>
<evidence type="ECO:0000256" key="8">
    <source>
        <dbReference type="SAM" id="MobiDB-lite"/>
    </source>
</evidence>
<comment type="similarity">
    <text evidence="2 7">Belongs to the CTL (choline transporter-like) family.</text>
</comment>
<dbReference type="InterPro" id="IPR007603">
    <property type="entry name" value="Choline_transptr-like"/>
</dbReference>
<comment type="caution">
    <text evidence="7">Lacks conserved residue(s) required for the propagation of feature annotation.</text>
</comment>
<reference evidence="9" key="1">
    <citation type="submission" date="2021-01" db="EMBL/GenBank/DDBJ databases">
        <authorList>
            <person name="Corre E."/>
            <person name="Pelletier E."/>
            <person name="Niang G."/>
            <person name="Scheremetjew M."/>
            <person name="Finn R."/>
            <person name="Kale V."/>
            <person name="Holt S."/>
            <person name="Cochrane G."/>
            <person name="Meng A."/>
            <person name="Brown T."/>
            <person name="Cohen L."/>
        </authorList>
    </citation>
    <scope>NUCLEOTIDE SEQUENCE</scope>
    <source>
        <strain evidence="9">RCC3387</strain>
    </source>
</reference>
<comment type="subcellular location">
    <subcellularLocation>
        <location evidence="7">Cell membrane</location>
        <topology evidence="7">Multi-pass membrane protein</topology>
    </subcellularLocation>
    <subcellularLocation>
        <location evidence="1">Membrane</location>
        <topology evidence="1">Multi-pass membrane protein</topology>
    </subcellularLocation>
</comment>
<evidence type="ECO:0000256" key="1">
    <source>
        <dbReference type="ARBA" id="ARBA00004141"/>
    </source>
</evidence>
<feature type="transmembrane region" description="Helical" evidence="7">
    <location>
        <begin position="39"/>
        <end position="67"/>
    </location>
</feature>
<accession>A0A7S2K0L2</accession>
<evidence type="ECO:0000313" key="9">
    <source>
        <dbReference type="EMBL" id="CAD9561991.1"/>
    </source>
</evidence>
<keyword evidence="5 7" id="KW-0472">Membrane</keyword>
<keyword evidence="3 7" id="KW-0812">Transmembrane</keyword>
<dbReference type="GO" id="GO:0005886">
    <property type="term" value="C:plasma membrane"/>
    <property type="evidence" value="ECO:0007669"/>
    <property type="project" value="UniProtKB-SubCell"/>
</dbReference>
<comment type="function">
    <text evidence="7">Choline transporter.</text>
</comment>
<dbReference type="Pfam" id="PF04515">
    <property type="entry name" value="Choline_transpo"/>
    <property type="match status" value="1"/>
</dbReference>
<organism evidence="9">
    <name type="scientific">Zooxanthella nutricula</name>
    <dbReference type="NCBI Taxonomy" id="1333877"/>
    <lineage>
        <taxon>Eukaryota</taxon>
        <taxon>Sar</taxon>
        <taxon>Alveolata</taxon>
        <taxon>Dinophyceae</taxon>
        <taxon>Peridiniales</taxon>
        <taxon>Peridiniales incertae sedis</taxon>
        <taxon>Zooxanthella</taxon>
    </lineage>
</organism>
<evidence type="ECO:0000256" key="4">
    <source>
        <dbReference type="ARBA" id="ARBA00022989"/>
    </source>
</evidence>
<evidence type="ECO:0000256" key="6">
    <source>
        <dbReference type="ARBA" id="ARBA00023180"/>
    </source>
</evidence>
<dbReference type="AlphaFoldDB" id="A0A7S2K0L2"/>
<protein>
    <recommendedName>
        <fullName evidence="7">Choline transporter-like protein</fullName>
    </recommendedName>
</protein>
<sequence>MNKNAYIQVALCSTSFCTSAKTAFMLIMKNFARFGTMAVLGNIIRFIGMAFIVTATTVLGYFILVLLHPSASPTFPVLIYASTAYVVAKLYMNVYGLASDTALQCFIAVEEQGIDPSIVPSELRSFVDNKGKKQKAAAGKESSVSPE</sequence>
<name>A0A7S2K0L2_9DINO</name>
<evidence type="ECO:0000256" key="5">
    <source>
        <dbReference type="ARBA" id="ARBA00023136"/>
    </source>
</evidence>
<dbReference type="EMBL" id="HBGW01037844">
    <property type="protein sequence ID" value="CAD9561991.1"/>
    <property type="molecule type" value="Transcribed_RNA"/>
</dbReference>
<keyword evidence="4 7" id="KW-1133">Transmembrane helix</keyword>
<evidence type="ECO:0000256" key="7">
    <source>
        <dbReference type="RuleBase" id="RU368066"/>
    </source>
</evidence>
<dbReference type="GO" id="GO:0022857">
    <property type="term" value="F:transmembrane transporter activity"/>
    <property type="evidence" value="ECO:0007669"/>
    <property type="project" value="UniProtKB-UniRule"/>
</dbReference>
<feature type="region of interest" description="Disordered" evidence="8">
    <location>
        <begin position="128"/>
        <end position="147"/>
    </location>
</feature>
<gene>
    <name evidence="9" type="ORF">BRAN1462_LOCUS23924</name>
</gene>
<proteinExistence type="inferred from homology"/>
<dbReference type="PANTHER" id="PTHR12385:SF14">
    <property type="entry name" value="CHOLINE TRANSPORTER-LIKE 2"/>
    <property type="match status" value="1"/>
</dbReference>
<dbReference type="PANTHER" id="PTHR12385">
    <property type="entry name" value="CHOLINE TRANSPORTER-LIKE (SLC FAMILY 44)"/>
    <property type="match status" value="1"/>
</dbReference>
<evidence type="ECO:0000256" key="2">
    <source>
        <dbReference type="ARBA" id="ARBA00007168"/>
    </source>
</evidence>
<evidence type="ECO:0000256" key="3">
    <source>
        <dbReference type="ARBA" id="ARBA00022692"/>
    </source>
</evidence>